<dbReference type="PANTHER" id="PTHR33429">
    <property type="entry name" value="OS02G0708000 PROTEIN-RELATED"/>
    <property type="match status" value="1"/>
</dbReference>
<feature type="transmembrane region" description="Helical" evidence="2">
    <location>
        <begin position="28"/>
        <end position="48"/>
    </location>
</feature>
<keyword evidence="3" id="KW-0418">Kinase</keyword>
<dbReference type="EMBL" id="JARAOO010000008">
    <property type="protein sequence ID" value="KAJ7958120.1"/>
    <property type="molecule type" value="Genomic_DNA"/>
</dbReference>
<accession>A0AAD7LJE5</accession>
<keyword evidence="3" id="KW-0808">Transferase</keyword>
<dbReference type="GO" id="GO:0016301">
    <property type="term" value="F:kinase activity"/>
    <property type="evidence" value="ECO:0007669"/>
    <property type="project" value="UniProtKB-KW"/>
</dbReference>
<feature type="region of interest" description="Disordered" evidence="1">
    <location>
        <begin position="79"/>
        <end position="121"/>
    </location>
</feature>
<evidence type="ECO:0000256" key="1">
    <source>
        <dbReference type="SAM" id="MobiDB-lite"/>
    </source>
</evidence>
<name>A0AAD7LJE5_QUISA</name>
<dbReference type="AlphaFoldDB" id="A0AAD7LJE5"/>
<dbReference type="Proteomes" id="UP001163823">
    <property type="component" value="Chromosome 8"/>
</dbReference>
<comment type="caution">
    <text evidence="3">The sequence shown here is derived from an EMBL/GenBank/DDBJ whole genome shotgun (WGS) entry which is preliminary data.</text>
</comment>
<organism evidence="3 4">
    <name type="scientific">Quillaja saponaria</name>
    <name type="common">Soap bark tree</name>
    <dbReference type="NCBI Taxonomy" id="32244"/>
    <lineage>
        <taxon>Eukaryota</taxon>
        <taxon>Viridiplantae</taxon>
        <taxon>Streptophyta</taxon>
        <taxon>Embryophyta</taxon>
        <taxon>Tracheophyta</taxon>
        <taxon>Spermatophyta</taxon>
        <taxon>Magnoliopsida</taxon>
        <taxon>eudicotyledons</taxon>
        <taxon>Gunneridae</taxon>
        <taxon>Pentapetalae</taxon>
        <taxon>rosids</taxon>
        <taxon>fabids</taxon>
        <taxon>Fabales</taxon>
        <taxon>Quillajaceae</taxon>
        <taxon>Quillaja</taxon>
    </lineage>
</organism>
<proteinExistence type="predicted"/>
<dbReference type="PANTHER" id="PTHR33429:SF24">
    <property type="entry name" value="EXPRESSED PROTEIN"/>
    <property type="match status" value="1"/>
</dbReference>
<evidence type="ECO:0000313" key="3">
    <source>
        <dbReference type="EMBL" id="KAJ7958120.1"/>
    </source>
</evidence>
<evidence type="ECO:0000256" key="2">
    <source>
        <dbReference type="SAM" id="Phobius"/>
    </source>
</evidence>
<keyword evidence="4" id="KW-1185">Reference proteome</keyword>
<gene>
    <name evidence="3" type="ORF">O6P43_018893</name>
</gene>
<evidence type="ECO:0000313" key="4">
    <source>
        <dbReference type="Proteomes" id="UP001163823"/>
    </source>
</evidence>
<reference evidence="3" key="1">
    <citation type="journal article" date="2023" name="Science">
        <title>Elucidation of the pathway for biosynthesis of saponin adjuvants from the soapbark tree.</title>
        <authorList>
            <person name="Reed J."/>
            <person name="Orme A."/>
            <person name="El-Demerdash A."/>
            <person name="Owen C."/>
            <person name="Martin L.B.B."/>
            <person name="Misra R.C."/>
            <person name="Kikuchi S."/>
            <person name="Rejzek M."/>
            <person name="Martin A.C."/>
            <person name="Harkess A."/>
            <person name="Leebens-Mack J."/>
            <person name="Louveau T."/>
            <person name="Stephenson M.J."/>
            <person name="Osbourn A."/>
        </authorList>
    </citation>
    <scope>NUCLEOTIDE SEQUENCE</scope>
    <source>
        <strain evidence="3">S10</strain>
    </source>
</reference>
<feature type="compositionally biased region" description="Basic and acidic residues" evidence="1">
    <location>
        <begin position="101"/>
        <end position="113"/>
    </location>
</feature>
<dbReference type="KEGG" id="qsa:O6P43_018893"/>
<keyword evidence="2" id="KW-1133">Transmembrane helix</keyword>
<keyword evidence="2" id="KW-0472">Membrane</keyword>
<keyword evidence="2" id="KW-0812">Transmembrane</keyword>
<protein>
    <submittedName>
        <fullName evidence="3">Alpha-protein kinase 1-like</fullName>
    </submittedName>
</protein>
<sequence>MSMPVEEQPPPLIVTEQSYRASSHHDSVGPLVGVLVMITILGVLAVMIGRLCSGRKVMGYGQYDLESWAETKCSSCIDGRISPPLPRATESRSSLPTMPVHTHEEHTQEEQHSHQTSPANA</sequence>